<reference evidence="1 2" key="3">
    <citation type="journal article" date="2004" name="Bioinformatics">
        <title>PHIRE, a deterministic approach to reveal regulatory elements in bacteriophage genomes.</title>
        <authorList>
            <person name="Lavigne R."/>
            <person name="Sun W.D."/>
            <person name="Volckaert G."/>
        </authorList>
    </citation>
    <scope>NUCLEOTIDE SEQUENCE [LARGE SCALE GENOMIC DNA]</scope>
</reference>
<proteinExistence type="predicted"/>
<accession>Q2Z0X6</accession>
<dbReference type="EMBL" id="AJ697969">
    <property type="protein sequence ID" value="CAG27199.1"/>
    <property type="molecule type" value="Genomic_DNA"/>
</dbReference>
<reference evidence="1 2" key="1">
    <citation type="journal article" date="2002" name="Genetika">
        <title>Phenogenetic characterization of a group of giant Phi KZ-like bacteriophages of Pseudomonas aeruginosa].</title>
        <authorList>
            <person name="Burkal'tseva M.V."/>
            <person name="Krylov V.N."/>
            <person name="Pleteneva E.A."/>
            <person name="Shaburova O.V."/>
            <person name="Krylov S.V."/>
            <person name="Volckaert G."/>
            <person name="Sykilinda N.N."/>
            <person name="Kurochkina L.P."/>
            <person name="Mesyanzhinov V.V."/>
        </authorList>
    </citation>
    <scope>NUCLEOTIDE SEQUENCE [LARGE SCALE GENOMIC DNA]</scope>
</reference>
<dbReference type="RefSeq" id="YP_418138.1">
    <property type="nucleotide sequence ID" value="NC_007623.1"/>
</dbReference>
<organism evidence="1 2">
    <name type="scientific">Pseudomonas phage EL</name>
    <dbReference type="NCBI Taxonomy" id="273133"/>
    <lineage>
        <taxon>Viruses</taxon>
        <taxon>Duplodnaviria</taxon>
        <taxon>Heunggongvirae</taxon>
        <taxon>Uroviricota</taxon>
        <taxon>Caudoviricetes</taxon>
        <taxon>Chimalliviridae</taxon>
        <taxon>Elvirus</taxon>
        <taxon>Elvirus EL</taxon>
    </lineage>
</organism>
<protein>
    <submittedName>
        <fullName evidence="1">Uncharacterized protein</fullName>
    </submittedName>
</protein>
<name>Q2Z0X6_9CAUD</name>
<dbReference type="KEGG" id="vg:5176768"/>
<dbReference type="GeneID" id="5176768"/>
<keyword evidence="2" id="KW-1185">Reference proteome</keyword>
<reference evidence="1 2" key="2">
    <citation type="journal article" date="2003" name="Res. Microbiol.">
        <title>Myoviridae bacteriophages of Pseudomonas aeruginosa: a long and complex evolutionary pathway.</title>
        <authorList>
            <person name="Krylov V.N."/>
            <person name="Pleteneva E.A."/>
            <person name="Bourkalsteva M.V."/>
            <person name="Shaburova O.V."/>
            <person name="Volckaert G."/>
            <person name="Sykilinda N.N."/>
            <person name="Kurochkina L.P."/>
            <person name="Mesyanzhinov V.V."/>
        </authorList>
    </citation>
    <scope>NUCLEOTIDE SEQUENCE [LARGE SCALE GENOMIC DNA]</scope>
</reference>
<evidence type="ECO:0000313" key="1">
    <source>
        <dbReference type="EMBL" id="CAG27199.1"/>
    </source>
</evidence>
<sequence length="132" mass="15075">MTKELRLIKESFCRLHGLDKATALNIEYQGRNPTTLNAMFILHGDGIPCTRYEHERISLTPHTLNRSLDLDSSLKLHRSDINAEMISAWFNTHTNESLLPQDVGKLIIGDRVTVICSTDSMRFKHSFSMAFK</sequence>
<dbReference type="Proteomes" id="UP000001239">
    <property type="component" value="Segment"/>
</dbReference>
<reference evidence="1 2" key="4">
    <citation type="journal article" date="2005" name="J. Mol. Biol.">
        <title>Genome comparison of Pseudomonas aeruginosa large phages.</title>
        <authorList>
            <person name="Hertveldt K."/>
            <person name="Lavigne R."/>
            <person name="Pleteneva E."/>
            <person name="Sernova N."/>
            <person name="Kurochkina L."/>
            <person name="Korchevskii R."/>
            <person name="Robben J."/>
            <person name="Mesyanzhinov V."/>
            <person name="Krylov V.N."/>
            <person name="Volckaert G."/>
        </authorList>
    </citation>
    <scope>NUCLEOTIDE SEQUENCE</scope>
</reference>
<evidence type="ECO:0000313" key="2">
    <source>
        <dbReference type="Proteomes" id="UP000001239"/>
    </source>
</evidence>